<sequence length="634" mass="71051">MQKYVYKPITNQGFIRILTLSPGAPGDDLRGELGILNTGICPDEYEAISYVWGNSSRSRVILCGGAKILITENLHEALSRLRLTQTPRRLWVDQICIDQDNPEEKSKQIPLMDLIYRNAAHVLVWLGCDLEGVASAAFRLVADVAAIFSDGGRRAKFNREYSDNLSSRLELNESWSPLRALAGLPWFSRVWVVQEIGANAPATLFWGDAFIEWEILHSVSKALADYHHLRKYLDLRSSNIKYMYRRFIEPDRSSRHANRFSFIYELHRARHLLASDARDRVYAMLGHYSIRNGHNHLLRALKPDYTKVLEDVYTDVATRSLMGDDGTLLTLASVQHDSLPNTCGRLRESFANREYSSTISPNNLPSWVPDWRVYQSHIFSEPTSPHHASGRLSPALHVDQVSKTLHVRGFFVDTVAACSEPFGQGEFGVGESNWSTALGDIWADVCGHSKFDTQAKYLPSIPNASGSDQECQGRLRQQEQLASPAFAFMQTLSNACVAVAWHDGQSYDAIPKLQWFAHGAAYLVKAMKSCSTSKTVRDLAEKGDAAKWARAANGATRSRVFARTRKGYFVLGPKVMEPGDIICVLRGGVIPFCLRPWGSKFLLVGECYAHGVMEGEMVTMAGRQEIEEQVFDVL</sequence>
<reference evidence="2" key="1">
    <citation type="journal article" date="2020" name="Phytopathology">
        <title>Genome Sequence Resources of Colletotrichum truncatum, C. plurivorum, C. musicola, and C. sojae: Four Species Pathogenic to Soybean (Glycine max).</title>
        <authorList>
            <person name="Rogerio F."/>
            <person name="Boufleur T.R."/>
            <person name="Ciampi-Guillardi M."/>
            <person name="Sukno S.A."/>
            <person name="Thon M.R."/>
            <person name="Massola Junior N.S."/>
            <person name="Baroncelli R."/>
        </authorList>
    </citation>
    <scope>NUCLEOTIDE SEQUENCE</scope>
    <source>
        <strain evidence="2">LFN0074</strain>
    </source>
</reference>
<dbReference type="Proteomes" id="UP000639643">
    <property type="component" value="Unassembled WGS sequence"/>
</dbReference>
<feature type="domain" description="Heterokaryon incompatibility" evidence="1">
    <location>
        <begin position="45"/>
        <end position="195"/>
    </location>
</feature>
<evidence type="ECO:0000259" key="1">
    <source>
        <dbReference type="Pfam" id="PF06985"/>
    </source>
</evidence>
<organism evidence="2 3">
    <name type="scientific">Colletotrichum musicola</name>
    <dbReference type="NCBI Taxonomy" id="2175873"/>
    <lineage>
        <taxon>Eukaryota</taxon>
        <taxon>Fungi</taxon>
        <taxon>Dikarya</taxon>
        <taxon>Ascomycota</taxon>
        <taxon>Pezizomycotina</taxon>
        <taxon>Sordariomycetes</taxon>
        <taxon>Hypocreomycetidae</taxon>
        <taxon>Glomerellales</taxon>
        <taxon>Glomerellaceae</taxon>
        <taxon>Colletotrichum</taxon>
        <taxon>Colletotrichum orchidearum species complex</taxon>
    </lineage>
</organism>
<evidence type="ECO:0000313" key="2">
    <source>
        <dbReference type="EMBL" id="KAF6812741.1"/>
    </source>
</evidence>
<gene>
    <name evidence="2" type="ORF">CMUS01_12987</name>
</gene>
<dbReference type="OrthoDB" id="5571888at2759"/>
<name>A0A8H6JHF7_9PEZI</name>
<evidence type="ECO:0000313" key="3">
    <source>
        <dbReference type="Proteomes" id="UP000639643"/>
    </source>
</evidence>
<dbReference type="InterPro" id="IPR052895">
    <property type="entry name" value="HetReg/Transcr_Mod"/>
</dbReference>
<dbReference type="Pfam" id="PF26639">
    <property type="entry name" value="Het-6_barrel"/>
    <property type="match status" value="1"/>
</dbReference>
<dbReference type="InterPro" id="IPR010730">
    <property type="entry name" value="HET"/>
</dbReference>
<dbReference type="PANTHER" id="PTHR24148">
    <property type="entry name" value="ANKYRIN REPEAT DOMAIN-CONTAINING PROTEIN 39 HOMOLOG-RELATED"/>
    <property type="match status" value="1"/>
</dbReference>
<dbReference type="EMBL" id="WIGM01000778">
    <property type="protein sequence ID" value="KAF6812741.1"/>
    <property type="molecule type" value="Genomic_DNA"/>
</dbReference>
<dbReference type="Pfam" id="PF06985">
    <property type="entry name" value="HET"/>
    <property type="match status" value="1"/>
</dbReference>
<keyword evidence="3" id="KW-1185">Reference proteome</keyword>
<proteinExistence type="predicted"/>
<protein>
    <submittedName>
        <fullName evidence="2">Het domain-containing protein</fullName>
    </submittedName>
</protein>
<dbReference type="AlphaFoldDB" id="A0A8H6JHF7"/>
<accession>A0A8H6JHF7</accession>
<dbReference type="PANTHER" id="PTHR24148:SF64">
    <property type="entry name" value="HETEROKARYON INCOMPATIBILITY DOMAIN-CONTAINING PROTEIN"/>
    <property type="match status" value="1"/>
</dbReference>
<comment type="caution">
    <text evidence="2">The sequence shown here is derived from an EMBL/GenBank/DDBJ whole genome shotgun (WGS) entry which is preliminary data.</text>
</comment>